<dbReference type="GeneID" id="58923780"/>
<dbReference type="OrthoDB" id="9806482at2"/>
<organism evidence="2 3">
    <name type="scientific">Aeromonas sobria</name>
    <dbReference type="NCBI Taxonomy" id="646"/>
    <lineage>
        <taxon>Bacteria</taxon>
        <taxon>Pseudomonadati</taxon>
        <taxon>Pseudomonadota</taxon>
        <taxon>Gammaproteobacteria</taxon>
        <taxon>Aeromonadales</taxon>
        <taxon>Aeromonadaceae</taxon>
        <taxon>Aeromonas</taxon>
    </lineage>
</organism>
<evidence type="ECO:0000313" key="2">
    <source>
        <dbReference type="EMBL" id="OHY91542.1"/>
    </source>
</evidence>
<dbReference type="Proteomes" id="UP000179934">
    <property type="component" value="Unassembled WGS sequence"/>
</dbReference>
<dbReference type="SUPFAM" id="SSF52799">
    <property type="entry name" value="(Phosphotyrosine protein) phosphatases II"/>
    <property type="match status" value="1"/>
</dbReference>
<gene>
    <name evidence="2" type="ORF">BJD16_16440</name>
</gene>
<dbReference type="PANTHER" id="PTHR23339">
    <property type="entry name" value="TYROSINE SPECIFIC PROTEIN PHOSPHATASE AND DUAL SPECIFICITY PROTEIN PHOSPHATASE"/>
    <property type="match status" value="1"/>
</dbReference>
<dbReference type="CDD" id="cd14505">
    <property type="entry name" value="CDKN3-like"/>
    <property type="match status" value="1"/>
</dbReference>
<evidence type="ECO:0000313" key="3">
    <source>
        <dbReference type="Proteomes" id="UP000179934"/>
    </source>
</evidence>
<name>A0A1S2CS36_AERSO</name>
<dbReference type="Gene3D" id="3.90.190.10">
    <property type="entry name" value="Protein tyrosine phosphatase superfamily"/>
    <property type="match status" value="1"/>
</dbReference>
<dbReference type="PROSITE" id="PS50056">
    <property type="entry name" value="TYR_PHOSPHATASE_2"/>
    <property type="match status" value="1"/>
</dbReference>
<evidence type="ECO:0000259" key="1">
    <source>
        <dbReference type="PROSITE" id="PS50056"/>
    </source>
</evidence>
<proteinExistence type="predicted"/>
<dbReference type="InterPro" id="IPR000387">
    <property type="entry name" value="Tyr_Pase_dom"/>
</dbReference>
<dbReference type="PROSITE" id="PS00383">
    <property type="entry name" value="TYR_PHOSPHATASE_1"/>
    <property type="match status" value="1"/>
</dbReference>
<dbReference type="EMBL" id="MKFU01000021">
    <property type="protein sequence ID" value="OHY91542.1"/>
    <property type="molecule type" value="Genomic_DNA"/>
</dbReference>
<dbReference type="InterPro" id="IPR029021">
    <property type="entry name" value="Prot-tyrosine_phosphatase-like"/>
</dbReference>
<dbReference type="InterPro" id="IPR050561">
    <property type="entry name" value="PTP"/>
</dbReference>
<feature type="domain" description="Tyrosine specific protein phosphatases" evidence="1">
    <location>
        <begin position="95"/>
        <end position="159"/>
    </location>
</feature>
<dbReference type="STRING" id="646.BJD16_16440"/>
<dbReference type="RefSeq" id="WP_042023136.1">
    <property type="nucleotide sequence ID" value="NZ_CDBW01000039.1"/>
</dbReference>
<dbReference type="AlphaFoldDB" id="A0A1S2CS36"/>
<protein>
    <submittedName>
        <fullName evidence="2">Protein tyrosine phosphatase</fullName>
    </submittedName>
</protein>
<dbReference type="Pfam" id="PF22785">
    <property type="entry name" value="Tc-R-P"/>
    <property type="match status" value="1"/>
</dbReference>
<sequence length="172" mass="18936">MYSSHPFWSQEVPRVDGQLLLTPCPGTQQVPLTLALDQLRFAGAHGVVTLMTTAELARLELDQLGQQVEREGMRWFHLPIEDDQAPDSAFDLTWQQALPAMRELLGDGKHLVIHCKGGSGRTGLVAAALLMTLGQPQTDAMAAIKAHRPKAFNLAAHRQWLDQLAKRLEQGG</sequence>
<dbReference type="FunFam" id="3.90.190.10:FF:000157">
    <property type="entry name" value="Protein-tyrosine phosphatase"/>
    <property type="match status" value="1"/>
</dbReference>
<comment type="caution">
    <text evidence="2">The sequence shown here is derived from an EMBL/GenBank/DDBJ whole genome shotgun (WGS) entry which is preliminary data.</text>
</comment>
<reference evidence="2 3" key="1">
    <citation type="submission" date="2016-09" db="EMBL/GenBank/DDBJ databases">
        <title>Draft Genome Sequence of Aeromonas sobria Strain 08005, Isolated from Sick Rana catesbeiana.</title>
        <authorList>
            <person name="Yang Q."/>
        </authorList>
    </citation>
    <scope>NUCLEOTIDE SEQUENCE [LARGE SCALE GENOMIC DNA]</scope>
    <source>
        <strain evidence="2 3">08005</strain>
    </source>
</reference>
<accession>A0A1S2CS36</accession>
<dbReference type="InterPro" id="IPR016130">
    <property type="entry name" value="Tyr_Pase_AS"/>
</dbReference>